<reference evidence="2 3" key="1">
    <citation type="submission" date="2021-01" db="EMBL/GenBank/DDBJ databases">
        <title>Genomic Encyclopedia of Type Strains, Phase IV (KMG-IV): sequencing the most valuable type-strain genomes for metagenomic binning, comparative biology and taxonomic classification.</title>
        <authorList>
            <person name="Goeker M."/>
        </authorList>
    </citation>
    <scope>NUCLEOTIDE SEQUENCE [LARGE SCALE GENOMIC DNA]</scope>
    <source>
        <strain evidence="2 3">DSM 105482</strain>
    </source>
</reference>
<feature type="domain" description="N-acetyltransferase" evidence="1">
    <location>
        <begin position="4"/>
        <end position="148"/>
    </location>
</feature>
<dbReference type="CDD" id="cd04301">
    <property type="entry name" value="NAT_SF"/>
    <property type="match status" value="1"/>
</dbReference>
<dbReference type="Gene3D" id="3.40.630.30">
    <property type="match status" value="1"/>
</dbReference>
<sequence length="279" mass="31638">MNKIDIRPLTSIEDLEDVRRLESRIWGEQDSIPSHQTLTAVKNGGLVLGAYSDKKLVGFQYSFAGYNGKSIYLCSHILGTDPDFRNQGIGEKLKAAQRTEAIKLGYSLITWTYDPLESINGYLNINKLGGICSSYINNCYGEMDDLLNSGIPSDRFLVEWHITDIKAKFPAIPHEFETAQAQSLIQWEMAANKLPAVSKVLEAPVVQEGYVYIAVPSNYRSIRELNKEAALDWRINTRNVFTQLFENGWQVSRFLKHPDKTSPVHFYVLTKKEVKADEN</sequence>
<proteinExistence type="predicted"/>
<dbReference type="InterPro" id="IPR016181">
    <property type="entry name" value="Acyl_CoA_acyltransferase"/>
</dbReference>
<dbReference type="PANTHER" id="PTHR41700">
    <property type="entry name" value="GCN5-RELATED N-ACETYLTRANSFERASE"/>
    <property type="match status" value="1"/>
</dbReference>
<gene>
    <name evidence="2" type="ORF">JOC77_002228</name>
</gene>
<organism evidence="2 3">
    <name type="scientific">Peribacillus deserti</name>
    <dbReference type="NCBI Taxonomy" id="673318"/>
    <lineage>
        <taxon>Bacteria</taxon>
        <taxon>Bacillati</taxon>
        <taxon>Bacillota</taxon>
        <taxon>Bacilli</taxon>
        <taxon>Bacillales</taxon>
        <taxon>Bacillaceae</taxon>
        <taxon>Peribacillus</taxon>
    </lineage>
</organism>
<dbReference type="RefSeq" id="WP_204542957.1">
    <property type="nucleotide sequence ID" value="NZ_JAFBFI010000008.1"/>
</dbReference>
<protein>
    <submittedName>
        <fullName evidence="2">GNAT superfamily acetyltransferase</fullName>
    </submittedName>
</protein>
<evidence type="ECO:0000259" key="1">
    <source>
        <dbReference type="PROSITE" id="PS51186"/>
    </source>
</evidence>
<dbReference type="PROSITE" id="PS51186">
    <property type="entry name" value="GNAT"/>
    <property type="match status" value="1"/>
</dbReference>
<evidence type="ECO:0000313" key="2">
    <source>
        <dbReference type="EMBL" id="MBM7692797.1"/>
    </source>
</evidence>
<dbReference type="EMBL" id="JAFBFI010000008">
    <property type="protein sequence ID" value="MBM7692797.1"/>
    <property type="molecule type" value="Genomic_DNA"/>
</dbReference>
<dbReference type="Proteomes" id="UP000823486">
    <property type="component" value="Unassembled WGS sequence"/>
</dbReference>
<dbReference type="InterPro" id="IPR000182">
    <property type="entry name" value="GNAT_dom"/>
</dbReference>
<keyword evidence="3" id="KW-1185">Reference proteome</keyword>
<evidence type="ECO:0000313" key="3">
    <source>
        <dbReference type="Proteomes" id="UP000823486"/>
    </source>
</evidence>
<accession>A0ABS2QI29</accession>
<name>A0ABS2QI29_9BACI</name>
<dbReference type="Pfam" id="PF00583">
    <property type="entry name" value="Acetyltransf_1"/>
    <property type="match status" value="1"/>
</dbReference>
<dbReference type="PANTHER" id="PTHR41700:SF1">
    <property type="entry name" value="N-ACETYLTRANSFERASE DOMAIN-CONTAINING PROTEIN"/>
    <property type="match status" value="1"/>
</dbReference>
<dbReference type="InterPro" id="IPR038764">
    <property type="entry name" value="GNAT_N_AcTrfase_prd"/>
</dbReference>
<dbReference type="SUPFAM" id="SSF55729">
    <property type="entry name" value="Acyl-CoA N-acyltransferases (Nat)"/>
    <property type="match status" value="1"/>
</dbReference>
<comment type="caution">
    <text evidence="2">The sequence shown here is derived from an EMBL/GenBank/DDBJ whole genome shotgun (WGS) entry which is preliminary data.</text>
</comment>